<reference evidence="1" key="1">
    <citation type="submission" date="2024-11" db="EMBL/GenBank/DDBJ databases">
        <authorList>
            <person name="Lucas J.A."/>
        </authorList>
    </citation>
    <scope>NUCLEOTIDE SEQUENCE</scope>
    <source>
        <strain evidence="1">Z 8.8</strain>
    </source>
</reference>
<sequence length="475" mass="52503">MMLLDKLRVWISKNLAPLIFLSAYFVTVVLGNILYALPYGREQLEKNRYTADILQFETLFSPGYWLLLLLPFIVTPVVIVCVRKFAGQYLERWSRVFPEFTKSEYLFIITASYLFVLYAMFKADAFSLFLAGTDPVASVEARFKIRNQLGFIPLVVLMSLLHYLSIYSLVRWIMASSRFWVVATIANAILMSVFLVLLNMKWPILIFYAGLVLAVFVYSKRYPYLKAVVGGVLLITMYFMISAFVFRLIPAAQAPDENIPQITEITQGPITSATPQVQLESPKVSEGVKGATGVGAIDKTLSVGQAAASNAPMLLFNVVNRMAIIYPYYYQVFTTEGQVCGGIIAQARIGPACRPSTFIYSRIFNDSFNGRGTAPAAVQISGYALGGWPIAIFALLCASVVLGLFASLPLNAGAVVGSLAVTGAIVGYHFSQIPGEGPIFYDHGVFWVVLGLVVFKGWRTLGRRFGFGNQTLDIK</sequence>
<organism evidence="1 2">
    <name type="scientific">Pseudomonas neuropathica</name>
    <dbReference type="NCBI Taxonomy" id="2730425"/>
    <lineage>
        <taxon>Bacteria</taxon>
        <taxon>Pseudomonadati</taxon>
        <taxon>Pseudomonadota</taxon>
        <taxon>Gammaproteobacteria</taxon>
        <taxon>Pseudomonadales</taxon>
        <taxon>Pseudomonadaceae</taxon>
        <taxon>Pseudomonas</taxon>
    </lineage>
</organism>
<evidence type="ECO:0000313" key="1">
    <source>
        <dbReference type="EMBL" id="MFK9080354.1"/>
    </source>
</evidence>
<dbReference type="Proteomes" id="UP001622950">
    <property type="component" value="Unassembled WGS sequence"/>
</dbReference>
<dbReference type="EMBL" id="JBJHQE010000007">
    <property type="protein sequence ID" value="MFK9080354.1"/>
    <property type="molecule type" value="Genomic_DNA"/>
</dbReference>
<proteinExistence type="predicted"/>
<gene>
    <name evidence="1" type="ORF">ACJEBM_06655</name>
</gene>
<name>A0ACC7MPA4_9PSED</name>
<protein>
    <submittedName>
        <fullName evidence="1">Uncharacterized protein</fullName>
    </submittedName>
</protein>
<comment type="caution">
    <text evidence="1">The sequence shown here is derived from an EMBL/GenBank/DDBJ whole genome shotgun (WGS) entry which is preliminary data.</text>
</comment>
<keyword evidence="2" id="KW-1185">Reference proteome</keyword>
<accession>A0ACC7MPA4</accession>
<evidence type="ECO:0000313" key="2">
    <source>
        <dbReference type="Proteomes" id="UP001622950"/>
    </source>
</evidence>